<dbReference type="PANTHER" id="PTHR30041">
    <property type="entry name" value="ARSENATE REDUCTASE"/>
    <property type="match status" value="1"/>
</dbReference>
<sequence>MSEPTRVYGLDNCDTCRKARNWLQRFEVPHVFTDYRSERTAPDTLRAWADRLGGWDALINRASTTWRTLPPNRKTPASAPEWLLLLKEYPQLVKRPVVVTPDGVVSVGFSDTLFKKRFAAASRSA</sequence>
<comment type="similarity">
    <text evidence="1 2">Belongs to the ArsC family.</text>
</comment>
<name>A0A7W8FZV9_9GAMM</name>
<dbReference type="InterPro" id="IPR006660">
    <property type="entry name" value="Arsenate_reductase-like"/>
</dbReference>
<reference evidence="3 4" key="1">
    <citation type="submission" date="2020-08" db="EMBL/GenBank/DDBJ databases">
        <title>Genomic Encyclopedia of Type Strains, Phase IV (KMG-IV): sequencing the most valuable type-strain genomes for metagenomic binning, comparative biology and taxonomic classification.</title>
        <authorList>
            <person name="Goeker M."/>
        </authorList>
    </citation>
    <scope>NUCLEOTIDE SEQUENCE [LARGE SCALE GENOMIC DNA]</scope>
    <source>
        <strain evidence="3 4">DSM 24163</strain>
    </source>
</reference>
<dbReference type="Proteomes" id="UP000521199">
    <property type="component" value="Unassembled WGS sequence"/>
</dbReference>
<evidence type="ECO:0000313" key="3">
    <source>
        <dbReference type="EMBL" id="MBB5208536.1"/>
    </source>
</evidence>
<keyword evidence="4" id="KW-1185">Reference proteome</keyword>
<dbReference type="AlphaFoldDB" id="A0A7W8FZV9"/>
<dbReference type="InterPro" id="IPR036249">
    <property type="entry name" value="Thioredoxin-like_sf"/>
</dbReference>
<dbReference type="Gene3D" id="3.40.30.10">
    <property type="entry name" value="Glutaredoxin"/>
    <property type="match status" value="1"/>
</dbReference>
<dbReference type="EMBL" id="JACHHP010000003">
    <property type="protein sequence ID" value="MBB5208536.1"/>
    <property type="molecule type" value="Genomic_DNA"/>
</dbReference>
<proteinExistence type="inferred from homology"/>
<protein>
    <submittedName>
        <fullName evidence="3">Spx/MgsR family transcriptional regulator</fullName>
    </submittedName>
</protein>
<dbReference type="SUPFAM" id="SSF52833">
    <property type="entry name" value="Thioredoxin-like"/>
    <property type="match status" value="1"/>
</dbReference>
<dbReference type="PANTHER" id="PTHR30041:SF8">
    <property type="entry name" value="PROTEIN YFFB"/>
    <property type="match status" value="1"/>
</dbReference>
<evidence type="ECO:0000256" key="1">
    <source>
        <dbReference type="ARBA" id="ARBA00007198"/>
    </source>
</evidence>
<evidence type="ECO:0000313" key="4">
    <source>
        <dbReference type="Proteomes" id="UP000521199"/>
    </source>
</evidence>
<gene>
    <name evidence="3" type="ORF">HNQ52_002078</name>
</gene>
<evidence type="ECO:0000256" key="2">
    <source>
        <dbReference type="PROSITE-ProRule" id="PRU01282"/>
    </source>
</evidence>
<accession>A0A7W8FZV9</accession>
<organism evidence="3 4">
    <name type="scientific">Chiayiivirga flava</name>
    <dbReference type="NCBI Taxonomy" id="659595"/>
    <lineage>
        <taxon>Bacteria</taxon>
        <taxon>Pseudomonadati</taxon>
        <taxon>Pseudomonadota</taxon>
        <taxon>Gammaproteobacteria</taxon>
        <taxon>Lysobacterales</taxon>
        <taxon>Lysobacteraceae</taxon>
        <taxon>Chiayiivirga</taxon>
    </lineage>
</organism>
<dbReference type="RefSeq" id="WP_183961059.1">
    <property type="nucleotide sequence ID" value="NZ_JACHHP010000003.1"/>
</dbReference>
<dbReference type="InterPro" id="IPR006504">
    <property type="entry name" value="Tscrpt_reg_Spx/MgsR"/>
</dbReference>
<dbReference type="NCBIfam" id="TIGR01617">
    <property type="entry name" value="arsC_related"/>
    <property type="match status" value="1"/>
</dbReference>
<dbReference type="Pfam" id="PF03960">
    <property type="entry name" value="ArsC"/>
    <property type="match status" value="1"/>
</dbReference>
<dbReference type="PROSITE" id="PS51353">
    <property type="entry name" value="ARSC"/>
    <property type="match status" value="1"/>
</dbReference>
<comment type="caution">
    <text evidence="3">The sequence shown here is derived from an EMBL/GenBank/DDBJ whole genome shotgun (WGS) entry which is preliminary data.</text>
</comment>